<dbReference type="Pfam" id="PF02606">
    <property type="entry name" value="LpxK"/>
    <property type="match status" value="1"/>
</dbReference>
<dbReference type="RefSeq" id="WP_089757936.1">
    <property type="nucleotide sequence ID" value="NZ_FNGO01000002.1"/>
</dbReference>
<dbReference type="HAMAP" id="MF_00409">
    <property type="entry name" value="LpxK"/>
    <property type="match status" value="1"/>
</dbReference>
<keyword evidence="11 13" id="KW-0443">Lipid metabolism</keyword>
<comment type="function">
    <text evidence="1 13">Transfers the gamma-phosphate of ATP to the 4'-position of a tetraacyldisaccharide 1-phosphate intermediate (termed DS-1-P) to form tetraacyldisaccharide 1,4'-bis-phosphate (lipid IVA).</text>
</comment>
<dbReference type="EMBL" id="FNGO01000002">
    <property type="protein sequence ID" value="SDL18831.1"/>
    <property type="molecule type" value="Genomic_DNA"/>
</dbReference>
<keyword evidence="14" id="KW-1133">Transmembrane helix</keyword>
<evidence type="ECO:0000256" key="2">
    <source>
        <dbReference type="ARBA" id="ARBA00004870"/>
    </source>
</evidence>
<dbReference type="Proteomes" id="UP000199476">
    <property type="component" value="Unassembled WGS sequence"/>
</dbReference>
<dbReference type="UniPathway" id="UPA00359">
    <property type="reaction ID" value="UER00482"/>
</dbReference>
<evidence type="ECO:0000256" key="8">
    <source>
        <dbReference type="ARBA" id="ARBA00022741"/>
    </source>
</evidence>
<dbReference type="GO" id="GO:0005524">
    <property type="term" value="F:ATP binding"/>
    <property type="evidence" value="ECO:0007669"/>
    <property type="project" value="UniProtKB-UniRule"/>
</dbReference>
<evidence type="ECO:0000256" key="14">
    <source>
        <dbReference type="SAM" id="Phobius"/>
    </source>
</evidence>
<evidence type="ECO:0000256" key="6">
    <source>
        <dbReference type="ARBA" id="ARBA00022556"/>
    </source>
</evidence>
<comment type="similarity">
    <text evidence="13">Belongs to the LpxK family.</text>
</comment>
<evidence type="ECO:0000256" key="12">
    <source>
        <dbReference type="ARBA" id="ARBA00029757"/>
    </source>
</evidence>
<keyword evidence="9 13" id="KW-0418">Kinase</keyword>
<proteinExistence type="inferred from homology"/>
<evidence type="ECO:0000256" key="13">
    <source>
        <dbReference type="HAMAP-Rule" id="MF_00409"/>
    </source>
</evidence>
<dbReference type="PANTHER" id="PTHR42724">
    <property type="entry name" value="TETRAACYLDISACCHARIDE 4'-KINASE"/>
    <property type="match status" value="1"/>
</dbReference>
<dbReference type="InterPro" id="IPR003758">
    <property type="entry name" value="LpxK"/>
</dbReference>
<dbReference type="GO" id="GO:0009245">
    <property type="term" value="P:lipid A biosynthetic process"/>
    <property type="evidence" value="ECO:0007669"/>
    <property type="project" value="UniProtKB-UniRule"/>
</dbReference>
<name>A0A1G9I0T5_9FIRM</name>
<dbReference type="GO" id="GO:0009029">
    <property type="term" value="F:lipid-A 4'-kinase activity"/>
    <property type="evidence" value="ECO:0007669"/>
    <property type="project" value="UniProtKB-UniRule"/>
</dbReference>
<evidence type="ECO:0000313" key="16">
    <source>
        <dbReference type="Proteomes" id="UP000199476"/>
    </source>
</evidence>
<dbReference type="AlphaFoldDB" id="A0A1G9I0T5"/>
<dbReference type="Gene3D" id="3.40.50.300">
    <property type="entry name" value="P-loop containing nucleotide triphosphate hydrolases"/>
    <property type="match status" value="1"/>
</dbReference>
<comment type="catalytic activity">
    <reaction evidence="13">
        <text>a lipid A disaccharide + ATP = a lipid IVA + ADP + H(+)</text>
        <dbReference type="Rhea" id="RHEA:67840"/>
        <dbReference type="ChEBI" id="CHEBI:15378"/>
        <dbReference type="ChEBI" id="CHEBI:30616"/>
        <dbReference type="ChEBI" id="CHEBI:176343"/>
        <dbReference type="ChEBI" id="CHEBI:176425"/>
        <dbReference type="ChEBI" id="CHEBI:456216"/>
        <dbReference type="EC" id="2.7.1.130"/>
    </reaction>
</comment>
<evidence type="ECO:0000256" key="3">
    <source>
        <dbReference type="ARBA" id="ARBA00012071"/>
    </source>
</evidence>
<keyword evidence="16" id="KW-1185">Reference proteome</keyword>
<dbReference type="PANTHER" id="PTHR42724:SF1">
    <property type="entry name" value="TETRAACYLDISACCHARIDE 4'-KINASE, MITOCHONDRIAL-RELATED"/>
    <property type="match status" value="1"/>
</dbReference>
<dbReference type="InterPro" id="IPR027417">
    <property type="entry name" value="P-loop_NTPase"/>
</dbReference>
<evidence type="ECO:0000256" key="5">
    <source>
        <dbReference type="ARBA" id="ARBA00022516"/>
    </source>
</evidence>
<accession>A0A1G9I0T5</accession>
<reference evidence="15 16" key="1">
    <citation type="submission" date="2016-10" db="EMBL/GenBank/DDBJ databases">
        <authorList>
            <person name="de Groot N.N."/>
        </authorList>
    </citation>
    <scope>NUCLEOTIDE SEQUENCE [LARGE SCALE GENOMIC DNA]</scope>
    <source>
        <strain evidence="15 16">SLAS-1</strain>
    </source>
</reference>
<keyword evidence="8 13" id="KW-0547">Nucleotide-binding</keyword>
<organism evidence="15 16">
    <name type="scientific">Halarsenatibacter silvermanii</name>
    <dbReference type="NCBI Taxonomy" id="321763"/>
    <lineage>
        <taxon>Bacteria</taxon>
        <taxon>Bacillati</taxon>
        <taxon>Bacillota</taxon>
        <taxon>Clostridia</taxon>
        <taxon>Halanaerobiales</taxon>
        <taxon>Halarsenatibacteraceae</taxon>
        <taxon>Halarsenatibacter</taxon>
    </lineage>
</organism>
<evidence type="ECO:0000256" key="11">
    <source>
        <dbReference type="ARBA" id="ARBA00023098"/>
    </source>
</evidence>
<dbReference type="OrthoDB" id="9789797at2"/>
<keyword evidence="14" id="KW-0812">Transmembrane</keyword>
<evidence type="ECO:0000256" key="4">
    <source>
        <dbReference type="ARBA" id="ARBA00016436"/>
    </source>
</evidence>
<evidence type="ECO:0000256" key="10">
    <source>
        <dbReference type="ARBA" id="ARBA00022840"/>
    </source>
</evidence>
<keyword evidence="10 13" id="KW-0067">ATP-binding</keyword>
<dbReference type="STRING" id="321763.SAMN04488692_10284"/>
<dbReference type="GO" id="GO:0009244">
    <property type="term" value="P:lipopolysaccharide core region biosynthetic process"/>
    <property type="evidence" value="ECO:0007669"/>
    <property type="project" value="TreeGrafter"/>
</dbReference>
<feature type="binding site" evidence="13">
    <location>
        <begin position="66"/>
        <end position="73"/>
    </location>
    <ligand>
        <name>ATP</name>
        <dbReference type="ChEBI" id="CHEBI:30616"/>
    </ligand>
</feature>
<protein>
    <recommendedName>
        <fullName evidence="4 13">Tetraacyldisaccharide 4'-kinase</fullName>
        <ecNumber evidence="3 13">2.7.1.130</ecNumber>
    </recommendedName>
    <alternativeName>
        <fullName evidence="12 13">Lipid A 4'-kinase</fullName>
    </alternativeName>
</protein>
<dbReference type="EC" id="2.7.1.130" evidence="3 13"/>
<keyword evidence="14" id="KW-0472">Membrane</keyword>
<feature type="transmembrane region" description="Helical" evidence="14">
    <location>
        <begin position="20"/>
        <end position="40"/>
    </location>
</feature>
<comment type="pathway">
    <text evidence="2 13">Glycolipid biosynthesis; lipid IV(A) biosynthesis; lipid IV(A) from (3R)-3-hydroxytetradecanoyl-[acyl-carrier-protein] and UDP-N-acetyl-alpha-D-glucosamine: step 6/6.</text>
</comment>
<keyword evidence="6 13" id="KW-0441">Lipid A biosynthesis</keyword>
<evidence type="ECO:0000313" key="15">
    <source>
        <dbReference type="EMBL" id="SDL18831.1"/>
    </source>
</evidence>
<keyword evidence="7 13" id="KW-0808">Transferase</keyword>
<dbReference type="SUPFAM" id="SSF52540">
    <property type="entry name" value="P-loop containing nucleoside triphosphate hydrolases"/>
    <property type="match status" value="1"/>
</dbReference>
<keyword evidence="5 13" id="KW-0444">Lipid biosynthesis</keyword>
<sequence>MDLEAGLEKLISSDNPSPVWLPLFAFLRTLAVIYGLAVAVRNFFYDKGFISSALVEPAVISVGNIVVGGTGKTPAVMALAERFQKQGYKPAVVSRGYGRNIEKPLLVSDQKSVRAGPEKAGDEAFMLASRLEKIPVVACNSKSRAASWSADNLEVDVILIDDGFQHRALARDYDLVLLDATAPFGHGHLLPRGLLREKVNSLKRADGILITRSDQVENKRLDYIKTRIKKVNADIPLCLSRYKVKSLYDPAGSHYSPELLEDSSIIAFSGIGNHEAFLQTLQELGSNIFEEVAFSDHHDYTRGDFVQKFIGKGAEKSRLLDQDSPGLVVTTEKDMTRITPEIEQFFQRYDKRLLAVEGRLEFIDEEGKEEYENFAGEMLSALEQAAAEARN</sequence>
<dbReference type="GO" id="GO:0005886">
    <property type="term" value="C:plasma membrane"/>
    <property type="evidence" value="ECO:0007669"/>
    <property type="project" value="TreeGrafter"/>
</dbReference>
<dbReference type="NCBIfam" id="TIGR00682">
    <property type="entry name" value="lpxK"/>
    <property type="match status" value="1"/>
</dbReference>
<evidence type="ECO:0000256" key="7">
    <source>
        <dbReference type="ARBA" id="ARBA00022679"/>
    </source>
</evidence>
<evidence type="ECO:0000256" key="1">
    <source>
        <dbReference type="ARBA" id="ARBA00002274"/>
    </source>
</evidence>
<gene>
    <name evidence="13" type="primary">lpxK</name>
    <name evidence="15" type="ORF">SAMN04488692_10284</name>
</gene>
<evidence type="ECO:0000256" key="9">
    <source>
        <dbReference type="ARBA" id="ARBA00022777"/>
    </source>
</evidence>